<dbReference type="InterPro" id="IPR041408">
    <property type="entry name" value="Hcp_Tssd"/>
</dbReference>
<name>A0A368V682_9BACT</name>
<evidence type="ECO:0000313" key="1">
    <source>
        <dbReference type="EMBL" id="RCW36618.1"/>
    </source>
</evidence>
<keyword evidence="2" id="KW-1185">Reference proteome</keyword>
<comment type="caution">
    <text evidence="1">The sequence shown here is derived from an EMBL/GenBank/DDBJ whole genome shotgun (WGS) entry which is preliminary data.</text>
</comment>
<protein>
    <submittedName>
        <fullName evidence="1">Uncharacterized protein</fullName>
    </submittedName>
</protein>
<dbReference type="EMBL" id="QPIZ01000008">
    <property type="protein sequence ID" value="RCW36618.1"/>
    <property type="molecule type" value="Genomic_DNA"/>
</dbReference>
<accession>A0A368V682</accession>
<reference evidence="1 2" key="1">
    <citation type="submission" date="2018-07" db="EMBL/GenBank/DDBJ databases">
        <title>Freshwater and sediment microbial communities from various areas in North America, analyzing microbe dynamics in response to fracking.</title>
        <authorList>
            <person name="Lamendella R."/>
        </authorList>
    </citation>
    <scope>NUCLEOTIDE SEQUENCE [LARGE SCALE GENOMIC DNA]</scope>
    <source>
        <strain evidence="1 2">160A</strain>
    </source>
</reference>
<evidence type="ECO:0000313" key="2">
    <source>
        <dbReference type="Proteomes" id="UP000252733"/>
    </source>
</evidence>
<dbReference type="Pfam" id="PF17642">
    <property type="entry name" value="TssD"/>
    <property type="match status" value="1"/>
</dbReference>
<dbReference type="AlphaFoldDB" id="A0A368V682"/>
<dbReference type="Proteomes" id="UP000252733">
    <property type="component" value="Unassembled WGS sequence"/>
</dbReference>
<proteinExistence type="predicted"/>
<gene>
    <name evidence="1" type="ORF">DFO77_10860</name>
</gene>
<organism evidence="1 2">
    <name type="scientific">Marinilabilia salmonicolor</name>
    <dbReference type="NCBI Taxonomy" id="989"/>
    <lineage>
        <taxon>Bacteria</taxon>
        <taxon>Pseudomonadati</taxon>
        <taxon>Bacteroidota</taxon>
        <taxon>Bacteroidia</taxon>
        <taxon>Marinilabiliales</taxon>
        <taxon>Marinilabiliaceae</taxon>
        <taxon>Marinilabilia</taxon>
    </lineage>
</organism>
<sequence>MFGHKCFLRIGPLEDSSINGLYRYSYELLSCEYGFAQGADRNGKAQSEVRGGTINMVYPNVPPQEIVDWMLKSGKVEDGAIVICDSNDVPLEKVYFEKGVCIGLNINYSQEGNSFVTTNISVQANVIKVGTSILENRWV</sequence>
<dbReference type="GO" id="GO:0033104">
    <property type="term" value="C:type VI protein secretion system complex"/>
    <property type="evidence" value="ECO:0007669"/>
    <property type="project" value="InterPro"/>
</dbReference>
<dbReference type="RefSeq" id="WP_114436871.1">
    <property type="nucleotide sequence ID" value="NZ_QPIZ01000008.1"/>
</dbReference>